<evidence type="ECO:0000313" key="2">
    <source>
        <dbReference type="Proteomes" id="UP000004994"/>
    </source>
</evidence>
<reference evidence="1" key="1">
    <citation type="journal article" date="2012" name="Nature">
        <title>The tomato genome sequence provides insights into fleshy fruit evolution.</title>
        <authorList>
            <consortium name="Tomato Genome Consortium"/>
        </authorList>
    </citation>
    <scope>NUCLEOTIDE SEQUENCE [LARGE SCALE GENOMIC DNA]</scope>
    <source>
        <strain evidence="1">cv. Heinz 1706</strain>
    </source>
</reference>
<sequence length="62" mass="7297">MLANFWGGGDEDKRKLHWIFFDTMCLPIQEGALGPPTTRHFQELSKAFRMKFTWSIRGGYFQ</sequence>
<dbReference type="PaxDb" id="4081-Solyc11g056530.1.1"/>
<dbReference type="AlphaFoldDB" id="A0A3Q7IY05"/>
<dbReference type="Gramene" id="Solyc11g056530.1.1">
    <property type="protein sequence ID" value="Solyc11g056530.1.1.1"/>
    <property type="gene ID" value="Solyc11g056530.1"/>
</dbReference>
<protein>
    <submittedName>
        <fullName evidence="1">Uncharacterized protein</fullName>
    </submittedName>
</protein>
<accession>A0A3Q7IY05</accession>
<keyword evidence="2" id="KW-1185">Reference proteome</keyword>
<organism evidence="1">
    <name type="scientific">Solanum lycopersicum</name>
    <name type="common">Tomato</name>
    <name type="synonym">Lycopersicon esculentum</name>
    <dbReference type="NCBI Taxonomy" id="4081"/>
    <lineage>
        <taxon>Eukaryota</taxon>
        <taxon>Viridiplantae</taxon>
        <taxon>Streptophyta</taxon>
        <taxon>Embryophyta</taxon>
        <taxon>Tracheophyta</taxon>
        <taxon>Spermatophyta</taxon>
        <taxon>Magnoliopsida</taxon>
        <taxon>eudicotyledons</taxon>
        <taxon>Gunneridae</taxon>
        <taxon>Pentapetalae</taxon>
        <taxon>asterids</taxon>
        <taxon>lamiids</taxon>
        <taxon>Solanales</taxon>
        <taxon>Solanaceae</taxon>
        <taxon>Solanoideae</taxon>
        <taxon>Solaneae</taxon>
        <taxon>Solanum</taxon>
        <taxon>Solanum subgen. Lycopersicon</taxon>
    </lineage>
</organism>
<dbReference type="Proteomes" id="UP000004994">
    <property type="component" value="Chromosome 11"/>
</dbReference>
<dbReference type="InParanoid" id="A0A3Q7IY05"/>
<evidence type="ECO:0000313" key="1">
    <source>
        <dbReference type="EnsemblPlants" id="Solyc11g056530.1.1.1"/>
    </source>
</evidence>
<dbReference type="EnsemblPlants" id="Solyc11g056530.1.1">
    <property type="protein sequence ID" value="Solyc11g056530.1.1.1"/>
    <property type="gene ID" value="Solyc11g056530.1"/>
</dbReference>
<reference evidence="1" key="2">
    <citation type="submission" date="2019-01" db="UniProtKB">
        <authorList>
            <consortium name="EnsemblPlants"/>
        </authorList>
    </citation>
    <scope>IDENTIFICATION</scope>
    <source>
        <strain evidence="1">cv. Heinz 1706</strain>
    </source>
</reference>
<proteinExistence type="predicted"/>
<name>A0A3Q7IY05_SOLLC</name>